<name>A0A233SDL5_STRDA</name>
<dbReference type="Proteomes" id="UP000215483">
    <property type="component" value="Unassembled WGS sequence"/>
</dbReference>
<keyword evidence="2" id="KW-0732">Signal</keyword>
<comment type="caution">
    <text evidence="3">The sequence shown here is derived from an EMBL/GenBank/DDBJ whole genome shotgun (WGS) entry which is preliminary data.</text>
</comment>
<sequence>MITAAVVLAALALFVAACGTEGTGARDEGPAHASAAAGAVASPAPSPTDRYRRVDAVDLLKKDPAVSATVKRDLKPCDGDDYPVDASYGDLTGGPVDDIVVNVLTCGDWIGLGSYVYREEGGTFKNVFKNEESPVVADIEQGVLTLTKQVYKKGDPVSSPSSEDVIPYTWKAGRFVQGRVVHNEYGSGVGGDATTAPEDN</sequence>
<dbReference type="OrthoDB" id="3824278at2"/>
<proteinExistence type="predicted"/>
<protein>
    <recommendedName>
        <fullName evidence="5">Lipoprotein CseA</fullName>
    </recommendedName>
</protein>
<accession>A0A233SDL5</accession>
<keyword evidence="4" id="KW-1185">Reference proteome</keyword>
<evidence type="ECO:0000256" key="2">
    <source>
        <dbReference type="SAM" id="SignalP"/>
    </source>
</evidence>
<feature type="region of interest" description="Disordered" evidence="1">
    <location>
        <begin position="25"/>
        <end position="48"/>
    </location>
</feature>
<evidence type="ECO:0000256" key="1">
    <source>
        <dbReference type="SAM" id="MobiDB-lite"/>
    </source>
</evidence>
<organism evidence="3 4">
    <name type="scientific">Streptomyces diastatochromogenes</name>
    <dbReference type="NCBI Taxonomy" id="42236"/>
    <lineage>
        <taxon>Bacteria</taxon>
        <taxon>Bacillati</taxon>
        <taxon>Actinomycetota</taxon>
        <taxon>Actinomycetes</taxon>
        <taxon>Kitasatosporales</taxon>
        <taxon>Streptomycetaceae</taxon>
        <taxon>Streptomyces</taxon>
    </lineage>
</organism>
<evidence type="ECO:0008006" key="5">
    <source>
        <dbReference type="Google" id="ProtNLM"/>
    </source>
</evidence>
<evidence type="ECO:0000313" key="3">
    <source>
        <dbReference type="EMBL" id="OXY93747.1"/>
    </source>
</evidence>
<evidence type="ECO:0000313" key="4">
    <source>
        <dbReference type="Proteomes" id="UP000215483"/>
    </source>
</evidence>
<feature type="chain" id="PRO_5039319906" description="Lipoprotein CseA" evidence="2">
    <location>
        <begin position="20"/>
        <end position="200"/>
    </location>
</feature>
<dbReference type="EMBL" id="MCGQ01000017">
    <property type="protein sequence ID" value="OXY93747.1"/>
    <property type="molecule type" value="Genomic_DNA"/>
</dbReference>
<feature type="compositionally biased region" description="Low complexity" evidence="1">
    <location>
        <begin position="31"/>
        <end position="43"/>
    </location>
</feature>
<gene>
    <name evidence="3" type="ORF">BEK98_21255</name>
</gene>
<dbReference type="AlphaFoldDB" id="A0A233SDL5"/>
<feature type="signal peptide" evidence="2">
    <location>
        <begin position="1"/>
        <end position="19"/>
    </location>
</feature>
<reference evidence="3 4" key="1">
    <citation type="submission" date="2016-07" db="EMBL/GenBank/DDBJ databases">
        <title>Draft genome of Streptomyces diastatochromogenes.</title>
        <authorList>
            <person name="Podduturi R."/>
            <person name="Lukassen M.B."/>
            <person name="Clausen N."/>
            <person name="Nielsen J.L."/>
            <person name="Jorgensen N.O."/>
        </authorList>
    </citation>
    <scope>NUCLEOTIDE SEQUENCE [LARGE SCALE GENOMIC DNA]</scope>
    <source>
        <strain evidence="3 4">DSM 40608</strain>
    </source>
</reference>